<feature type="non-terminal residue" evidence="2">
    <location>
        <position position="1"/>
    </location>
</feature>
<comment type="caution">
    <text evidence="2">The sequence shown here is derived from an EMBL/GenBank/DDBJ whole genome shotgun (WGS) entry which is preliminary data.</text>
</comment>
<evidence type="ECO:0000313" key="2">
    <source>
        <dbReference type="EMBL" id="MFD0785168.1"/>
    </source>
</evidence>
<proteinExistence type="predicted"/>
<dbReference type="EMBL" id="JBHTHM010000704">
    <property type="protein sequence ID" value="MFD0785168.1"/>
    <property type="molecule type" value="Genomic_DNA"/>
</dbReference>
<evidence type="ECO:0000256" key="1">
    <source>
        <dbReference type="SAM" id="MobiDB-lite"/>
    </source>
</evidence>
<accession>A0ABW3A2S1</accession>
<keyword evidence="3" id="KW-1185">Reference proteome</keyword>
<name>A0ABW3A2S1_9ACTN</name>
<feature type="region of interest" description="Disordered" evidence="1">
    <location>
        <begin position="1"/>
        <end position="27"/>
    </location>
</feature>
<protein>
    <submittedName>
        <fullName evidence="2">Uncharacterized protein</fullName>
    </submittedName>
</protein>
<evidence type="ECO:0000313" key="3">
    <source>
        <dbReference type="Proteomes" id="UP001597053"/>
    </source>
</evidence>
<organism evidence="2 3">
    <name type="scientific">Micromonospora azadirachtae</name>
    <dbReference type="NCBI Taxonomy" id="1970735"/>
    <lineage>
        <taxon>Bacteria</taxon>
        <taxon>Bacillati</taxon>
        <taxon>Actinomycetota</taxon>
        <taxon>Actinomycetes</taxon>
        <taxon>Micromonosporales</taxon>
        <taxon>Micromonosporaceae</taxon>
        <taxon>Micromonospora</taxon>
    </lineage>
</organism>
<dbReference type="Proteomes" id="UP001597053">
    <property type="component" value="Unassembled WGS sequence"/>
</dbReference>
<reference evidence="3" key="1">
    <citation type="journal article" date="2019" name="Int. J. Syst. Evol. Microbiol.">
        <title>The Global Catalogue of Microorganisms (GCM) 10K type strain sequencing project: providing services to taxonomists for standard genome sequencing and annotation.</title>
        <authorList>
            <consortium name="The Broad Institute Genomics Platform"/>
            <consortium name="The Broad Institute Genome Sequencing Center for Infectious Disease"/>
            <person name="Wu L."/>
            <person name="Ma J."/>
        </authorList>
    </citation>
    <scope>NUCLEOTIDE SEQUENCE [LARGE SCALE GENOMIC DNA]</scope>
    <source>
        <strain evidence="3">JCM 32148</strain>
    </source>
</reference>
<sequence>DRPGHSGVARLTGGSRRGVAHTPTLPVGVASRNPVHAACGQRRALWTTLGLAGLAGLRRGSARRSSTRQ</sequence>
<gene>
    <name evidence="2" type="ORF">ACFQZ8_14780</name>
</gene>